<organism evidence="1 2">
    <name type="scientific">Polarella glacialis</name>
    <name type="common">Dinoflagellate</name>
    <dbReference type="NCBI Taxonomy" id="89957"/>
    <lineage>
        <taxon>Eukaryota</taxon>
        <taxon>Sar</taxon>
        <taxon>Alveolata</taxon>
        <taxon>Dinophyceae</taxon>
        <taxon>Suessiales</taxon>
        <taxon>Suessiaceae</taxon>
        <taxon>Polarella</taxon>
    </lineage>
</organism>
<dbReference type="Pfam" id="PF13578">
    <property type="entry name" value="Methyltransf_24"/>
    <property type="match status" value="1"/>
</dbReference>
<dbReference type="AlphaFoldDB" id="A0A813IXI4"/>
<comment type="caution">
    <text evidence="1">The sequence shown here is derived from an EMBL/GenBank/DDBJ whole genome shotgun (WGS) entry which is preliminary data.</text>
</comment>
<reference evidence="1" key="1">
    <citation type="submission" date="2021-02" db="EMBL/GenBank/DDBJ databases">
        <authorList>
            <person name="Dougan E. K."/>
            <person name="Rhodes N."/>
            <person name="Thang M."/>
            <person name="Chan C."/>
        </authorList>
    </citation>
    <scope>NUCLEOTIDE SEQUENCE</scope>
</reference>
<name>A0A813IXI4_POLGL</name>
<proteinExistence type="predicted"/>
<evidence type="ECO:0000313" key="2">
    <source>
        <dbReference type="Proteomes" id="UP000626109"/>
    </source>
</evidence>
<sequence length="243" mass="26992">MAAPLALPDCEVHVQLHGECVNAGLLMHCMQAMSDFGRASMSWMGFAHLRLVVSSADDGTVIPFATGIHPMFRDVNIEFHTRFGLDRSEILVHLIRRMLEERADGSVEVAAAEIGVDHGETSEALLTNLPGLTLFLVDPFEFADANYFVQEKFRSSTFAARTSETLMARLQPFRNRSILMCQPSSRAVNWIAPKSLDFVFIHGDHSYNAARNVIQAVNEFATETGATLNLGLDSVFWFKLLNS</sequence>
<accession>A0A813IXI4</accession>
<dbReference type="InterPro" id="IPR029063">
    <property type="entry name" value="SAM-dependent_MTases_sf"/>
</dbReference>
<feature type="non-terminal residue" evidence="1">
    <location>
        <position position="1"/>
    </location>
</feature>
<dbReference type="Gene3D" id="3.40.50.150">
    <property type="entry name" value="Vaccinia Virus protein VP39"/>
    <property type="match status" value="1"/>
</dbReference>
<protein>
    <submittedName>
        <fullName evidence="1">Uncharacterized protein</fullName>
    </submittedName>
</protein>
<gene>
    <name evidence="1" type="ORF">PGLA2088_LOCUS12963</name>
</gene>
<dbReference type="EMBL" id="CAJNNW010015405">
    <property type="protein sequence ID" value="CAE8657682.1"/>
    <property type="molecule type" value="Genomic_DNA"/>
</dbReference>
<evidence type="ECO:0000313" key="1">
    <source>
        <dbReference type="EMBL" id="CAE8657682.1"/>
    </source>
</evidence>
<dbReference type="Proteomes" id="UP000626109">
    <property type="component" value="Unassembled WGS sequence"/>
</dbReference>